<dbReference type="PROSITE" id="PS00678">
    <property type="entry name" value="WD_REPEATS_1"/>
    <property type="match status" value="1"/>
</dbReference>
<dbReference type="InterPro" id="IPR001680">
    <property type="entry name" value="WD40_rpt"/>
</dbReference>
<dbReference type="Proteomes" id="UP000250321">
    <property type="component" value="Unassembled WGS sequence"/>
</dbReference>
<dbReference type="PROSITE" id="PS50294">
    <property type="entry name" value="WD_REPEATS_REGION"/>
    <property type="match status" value="3"/>
</dbReference>
<dbReference type="PANTHER" id="PTHR19845">
    <property type="entry name" value="KATANIN P80 SUBUNIT"/>
    <property type="match status" value="1"/>
</dbReference>
<organism evidence="5 6">
    <name type="scientific">Prunus yedoensis var. nudiflora</name>
    <dbReference type="NCBI Taxonomy" id="2094558"/>
    <lineage>
        <taxon>Eukaryota</taxon>
        <taxon>Viridiplantae</taxon>
        <taxon>Streptophyta</taxon>
        <taxon>Embryophyta</taxon>
        <taxon>Tracheophyta</taxon>
        <taxon>Spermatophyta</taxon>
        <taxon>Magnoliopsida</taxon>
        <taxon>eudicotyledons</taxon>
        <taxon>Gunneridae</taxon>
        <taxon>Pentapetalae</taxon>
        <taxon>rosids</taxon>
        <taxon>fabids</taxon>
        <taxon>Rosales</taxon>
        <taxon>Rosaceae</taxon>
        <taxon>Amygdaloideae</taxon>
        <taxon>Amygdaleae</taxon>
        <taxon>Prunus</taxon>
    </lineage>
</organism>
<dbReference type="CDD" id="cd00200">
    <property type="entry name" value="WD40"/>
    <property type="match status" value="1"/>
</dbReference>
<dbReference type="EMBL" id="PJQY01000877">
    <property type="protein sequence ID" value="PQQ07219.1"/>
    <property type="molecule type" value="Genomic_DNA"/>
</dbReference>
<name>A0A314YNH8_PRUYE</name>
<evidence type="ECO:0000313" key="5">
    <source>
        <dbReference type="EMBL" id="PQQ07219.1"/>
    </source>
</evidence>
<protein>
    <submittedName>
        <fullName evidence="5">Katanin p80 WD40 repeat-containing subunit B1 homolog isoform X2</fullName>
    </submittedName>
</protein>
<dbReference type="GO" id="GO:0008352">
    <property type="term" value="C:katanin complex"/>
    <property type="evidence" value="ECO:0007669"/>
    <property type="project" value="TreeGrafter"/>
</dbReference>
<feature type="repeat" description="WD" evidence="3">
    <location>
        <begin position="96"/>
        <end position="137"/>
    </location>
</feature>
<dbReference type="Pfam" id="PF00400">
    <property type="entry name" value="WD40"/>
    <property type="match status" value="6"/>
</dbReference>
<proteinExistence type="predicted"/>
<dbReference type="PROSITE" id="PS50082">
    <property type="entry name" value="WD_REPEATS_2"/>
    <property type="match status" value="4"/>
</dbReference>
<dbReference type="InterPro" id="IPR036322">
    <property type="entry name" value="WD40_repeat_dom_sf"/>
</dbReference>
<dbReference type="OrthoDB" id="538223at2759"/>
<dbReference type="FunFam" id="2.130.10.10:FF:000183">
    <property type="entry name" value="Katanin p80 WD40 repeat-containing subunit B1"/>
    <property type="match status" value="1"/>
</dbReference>
<feature type="region of interest" description="Disordered" evidence="4">
    <location>
        <begin position="293"/>
        <end position="388"/>
    </location>
</feature>
<feature type="repeat" description="WD" evidence="3">
    <location>
        <begin position="11"/>
        <end position="53"/>
    </location>
</feature>
<accession>A0A314YNH8</accession>
<dbReference type="SUPFAM" id="SSF50978">
    <property type="entry name" value="WD40 repeat-like"/>
    <property type="match status" value="1"/>
</dbReference>
<dbReference type="InterPro" id="IPR019775">
    <property type="entry name" value="WD40_repeat_CS"/>
</dbReference>
<comment type="caution">
    <text evidence="5">The sequence shown here is derived from an EMBL/GenBank/DDBJ whole genome shotgun (WGS) entry which is preliminary data.</text>
</comment>
<feature type="repeat" description="WD" evidence="3">
    <location>
        <begin position="54"/>
        <end position="95"/>
    </location>
</feature>
<sequence length="388" mass="42067">MAKRAYKLQEFVAHSDNINCLNIGKKACRLFVTGGDDHVVNLWTIGKPTSLMSLAGHTSPVESVAFNSAEVLVLAGASSGVTKIWDLEETKMVRTLTGHRSSCTAVEFHPFGEFFASGSTDTNLKIWDIRKKGCIHTYKGHTQGISTIKFTPDGRWVGSGGFDNVVKVWDLTAGKLLHDFKFHEGHIRSISFHPLEFLLATGSADRTPTGVHAIAFHPDGRTLFSGLDDSLKGFLIKPYAAGSTPVQNDGTAQKPYVKLQETAGKVESGRRSPGLRCMSPDYDTKDIKNIYIDSSGGKPVTSQRMVSPRVVPSLDSKEATAAKQSPSVGLHPKSNEQVVNKSLVVPNIVPRSSPDGKDTANSGREAVAFSRTRRGMLLKPAHARRASK</sequence>
<dbReference type="InterPro" id="IPR015943">
    <property type="entry name" value="WD40/YVTN_repeat-like_dom_sf"/>
</dbReference>
<dbReference type="PANTHER" id="PTHR19845:SF15">
    <property type="entry name" value="KATANIN P80 WD40 REPEAT-CONTAINING SUBUNIT B1 HOMOLOG KTN80.2"/>
    <property type="match status" value="1"/>
</dbReference>
<dbReference type="Gene3D" id="2.130.10.10">
    <property type="entry name" value="YVTN repeat-like/Quinoprotein amine dehydrogenase"/>
    <property type="match status" value="1"/>
</dbReference>
<evidence type="ECO:0000256" key="2">
    <source>
        <dbReference type="ARBA" id="ARBA00022737"/>
    </source>
</evidence>
<dbReference type="InterPro" id="IPR020472">
    <property type="entry name" value="WD40_PAC1"/>
</dbReference>
<keyword evidence="1 3" id="KW-0853">WD repeat</keyword>
<dbReference type="PRINTS" id="PR00320">
    <property type="entry name" value="GPROTEINBRPT"/>
</dbReference>
<dbReference type="GO" id="GO:0007019">
    <property type="term" value="P:microtubule depolymerization"/>
    <property type="evidence" value="ECO:0007669"/>
    <property type="project" value="TreeGrafter"/>
</dbReference>
<reference evidence="5 6" key="1">
    <citation type="submission" date="2018-02" db="EMBL/GenBank/DDBJ databases">
        <title>Draft genome of wild Prunus yedoensis var. nudiflora.</title>
        <authorList>
            <person name="Baek S."/>
            <person name="Kim J.-H."/>
            <person name="Choi K."/>
            <person name="Kim G.-B."/>
            <person name="Cho A."/>
            <person name="Jang H."/>
            <person name="Shin C.-H."/>
            <person name="Yu H.-J."/>
            <person name="Mun J.-H."/>
        </authorList>
    </citation>
    <scope>NUCLEOTIDE SEQUENCE [LARGE SCALE GENOMIC DNA]</scope>
    <source>
        <strain evidence="6">cv. Jeju island</strain>
        <tissue evidence="5">Leaf</tissue>
    </source>
</reference>
<evidence type="ECO:0000256" key="1">
    <source>
        <dbReference type="ARBA" id="ARBA00022574"/>
    </source>
</evidence>
<dbReference type="SMART" id="SM00320">
    <property type="entry name" value="WD40"/>
    <property type="match status" value="5"/>
</dbReference>
<feature type="compositionally biased region" description="Basic residues" evidence="4">
    <location>
        <begin position="371"/>
        <end position="388"/>
    </location>
</feature>
<dbReference type="AlphaFoldDB" id="A0A314YNH8"/>
<evidence type="ECO:0000256" key="4">
    <source>
        <dbReference type="SAM" id="MobiDB-lite"/>
    </source>
</evidence>
<keyword evidence="6" id="KW-1185">Reference proteome</keyword>
<gene>
    <name evidence="5" type="ORF">Pyn_15371</name>
</gene>
<keyword evidence="2" id="KW-0677">Repeat</keyword>
<dbReference type="STRING" id="2094558.A0A314YNH8"/>
<feature type="repeat" description="WD" evidence="3">
    <location>
        <begin position="138"/>
        <end position="179"/>
    </location>
</feature>
<evidence type="ECO:0000313" key="6">
    <source>
        <dbReference type="Proteomes" id="UP000250321"/>
    </source>
</evidence>
<evidence type="ECO:0000256" key="3">
    <source>
        <dbReference type="PROSITE-ProRule" id="PRU00221"/>
    </source>
</evidence>